<evidence type="ECO:0000313" key="3">
    <source>
        <dbReference type="Proteomes" id="UP000235672"/>
    </source>
</evidence>
<name>A0A2J6Q1Q8_9HELO</name>
<sequence length="809" mass="91838">MNKETQRNLPLFGSLEEYMNTNTPESGEQNNFVNRNEPHCFRCGKFTPSKPNKGWEKNEVRLRDLEDVEGGSDCEVCAMLLQGLRAYRDNAIPPDTPIPSSFSIQCVPGQSKFLKIKDYIEPDPVISPATVDASQQVFGRISFSRLPLGPTKEPSAFFGRYGLEFFIKPEDSSAFKHIGIGRPVAQDLSSDQCINLARQWMSECERDHVLCRRWSSSVSLPTRVLDVGSERQSPRLVESLGRTGRYAALSHCWGKAQPLTTTSENFGDHIVAIQLDLLPKTFREAVLLARQLDLQYIWIDSLCIIQDSKADWDTESAKMAEVYAGAAVTIAATSAKDGSEGLFVAKDEGAWNKAVPFSMTNAQGEQTTVYIRSADGGDHHSIRRNNLFDAHPLSRRGWVLQERLLSTRILMFTSCELVFDCQTLLWCECGHFPFKIEMFPSEIEAHTGEAVGGACLRALRICKQRLLDLLSWARDHPPPLMARVVNGLVQCAENSLMGRREESEYWHWQHIVESYTCRCLTRDEDTLPALSGLAKLMQGRLHDRYLAGVWRRDIHKQLLWSIHPSAWSFTPEEFELLKRLPDDKIDQLYLPYRPRRTADQAPSWSWASIRGAVWWEGRWLPGGRLVEGLAELVETHCVSITPANPLGSVSAGGYLVLRAPLTQVRLVQYEVHLRSLLHRCRVVEAACHDPNHRHVESCIQLNSEDWAVLDLPLESTEPPLAQREFWRVKVAEKSPPHDIVSSDYASWDRLSTLPQEIATSYTIVYHLLLQKRLGSEAEDWAFERVGLYVKTLPRGETYFPGEMEYIKIF</sequence>
<dbReference type="PANTHER" id="PTHR33112">
    <property type="entry name" value="DOMAIN PROTEIN, PUTATIVE-RELATED"/>
    <property type="match status" value="1"/>
</dbReference>
<dbReference type="Proteomes" id="UP000235672">
    <property type="component" value="Unassembled WGS sequence"/>
</dbReference>
<accession>A0A2J6Q1Q8</accession>
<proteinExistence type="predicted"/>
<dbReference type="OrthoDB" id="3486565at2759"/>
<feature type="domain" description="Heterokaryon incompatibility" evidence="1">
    <location>
        <begin position="246"/>
        <end position="402"/>
    </location>
</feature>
<dbReference type="EMBL" id="KZ613486">
    <property type="protein sequence ID" value="PMD20207.1"/>
    <property type="molecule type" value="Genomic_DNA"/>
</dbReference>
<evidence type="ECO:0000313" key="2">
    <source>
        <dbReference type="EMBL" id="PMD20207.1"/>
    </source>
</evidence>
<keyword evidence="3" id="KW-1185">Reference proteome</keyword>
<dbReference type="STRING" id="1745343.A0A2J6Q1Q8"/>
<dbReference type="AlphaFoldDB" id="A0A2J6Q1Q8"/>
<evidence type="ECO:0000259" key="1">
    <source>
        <dbReference type="Pfam" id="PF06985"/>
    </source>
</evidence>
<dbReference type="Pfam" id="PF06985">
    <property type="entry name" value="HET"/>
    <property type="match status" value="1"/>
</dbReference>
<gene>
    <name evidence="2" type="ORF">NA56DRAFT_646720</name>
</gene>
<dbReference type="InterPro" id="IPR010730">
    <property type="entry name" value="HET"/>
</dbReference>
<protein>
    <submittedName>
        <fullName evidence="2">HET-domain-containing protein</fullName>
    </submittedName>
</protein>
<organism evidence="2 3">
    <name type="scientific">Hyaloscypha hepaticicola</name>
    <dbReference type="NCBI Taxonomy" id="2082293"/>
    <lineage>
        <taxon>Eukaryota</taxon>
        <taxon>Fungi</taxon>
        <taxon>Dikarya</taxon>
        <taxon>Ascomycota</taxon>
        <taxon>Pezizomycotina</taxon>
        <taxon>Leotiomycetes</taxon>
        <taxon>Helotiales</taxon>
        <taxon>Hyaloscyphaceae</taxon>
        <taxon>Hyaloscypha</taxon>
    </lineage>
</organism>
<reference evidence="2 3" key="1">
    <citation type="submission" date="2016-05" db="EMBL/GenBank/DDBJ databases">
        <title>A degradative enzymes factory behind the ericoid mycorrhizal symbiosis.</title>
        <authorList>
            <consortium name="DOE Joint Genome Institute"/>
            <person name="Martino E."/>
            <person name="Morin E."/>
            <person name="Grelet G."/>
            <person name="Kuo A."/>
            <person name="Kohler A."/>
            <person name="Daghino S."/>
            <person name="Barry K."/>
            <person name="Choi C."/>
            <person name="Cichocki N."/>
            <person name="Clum A."/>
            <person name="Copeland A."/>
            <person name="Hainaut M."/>
            <person name="Haridas S."/>
            <person name="Labutti K."/>
            <person name="Lindquist E."/>
            <person name="Lipzen A."/>
            <person name="Khouja H.-R."/>
            <person name="Murat C."/>
            <person name="Ohm R."/>
            <person name="Olson A."/>
            <person name="Spatafora J."/>
            <person name="Veneault-Fourrey C."/>
            <person name="Henrissat B."/>
            <person name="Grigoriev I."/>
            <person name="Martin F."/>
            <person name="Perotto S."/>
        </authorList>
    </citation>
    <scope>NUCLEOTIDE SEQUENCE [LARGE SCALE GENOMIC DNA]</scope>
    <source>
        <strain evidence="2 3">UAMH 7357</strain>
    </source>
</reference>
<dbReference type="PANTHER" id="PTHR33112:SF16">
    <property type="entry name" value="HETEROKARYON INCOMPATIBILITY DOMAIN-CONTAINING PROTEIN"/>
    <property type="match status" value="1"/>
</dbReference>